<dbReference type="RefSeq" id="WP_229933411.1">
    <property type="nucleotide sequence ID" value="NZ_CAJHOF010000018.1"/>
</dbReference>
<evidence type="ECO:0000256" key="1">
    <source>
        <dbReference type="SAM" id="Coils"/>
    </source>
</evidence>
<gene>
    <name evidence="2" type="ORF">LMG7974_01634</name>
</gene>
<protein>
    <submittedName>
        <fullName evidence="2">Uncharacterized protein</fullName>
    </submittedName>
</protein>
<keyword evidence="1" id="KW-0175">Coiled coil</keyword>
<sequence length="60" mass="7214">MTTIYKDLMKFFALKDSLQNIQEQIKELNEDKKQLQKDIKNLEAKLKKEIPDYKLQEGQE</sequence>
<evidence type="ECO:0000313" key="2">
    <source>
        <dbReference type="EMBL" id="CAD7289557.1"/>
    </source>
</evidence>
<organism evidence="2 3">
    <name type="scientific">Campylobacter majalis</name>
    <dbReference type="NCBI Taxonomy" id="2790656"/>
    <lineage>
        <taxon>Bacteria</taxon>
        <taxon>Pseudomonadati</taxon>
        <taxon>Campylobacterota</taxon>
        <taxon>Epsilonproteobacteria</taxon>
        <taxon>Campylobacterales</taxon>
        <taxon>Campylobacteraceae</taxon>
        <taxon>Campylobacter</taxon>
    </lineage>
</organism>
<accession>A0ABM8Q986</accession>
<proteinExistence type="predicted"/>
<keyword evidence="3" id="KW-1185">Reference proteome</keyword>
<feature type="coiled-coil region" evidence="1">
    <location>
        <begin position="11"/>
        <end position="45"/>
    </location>
</feature>
<dbReference type="Proteomes" id="UP000789803">
    <property type="component" value="Unassembled WGS sequence"/>
</dbReference>
<evidence type="ECO:0000313" key="3">
    <source>
        <dbReference type="Proteomes" id="UP000789803"/>
    </source>
</evidence>
<comment type="caution">
    <text evidence="2">The sequence shown here is derived from an EMBL/GenBank/DDBJ whole genome shotgun (WGS) entry which is preliminary data.</text>
</comment>
<name>A0ABM8Q986_9BACT</name>
<dbReference type="EMBL" id="CAJHOF010000018">
    <property type="protein sequence ID" value="CAD7289557.1"/>
    <property type="molecule type" value="Genomic_DNA"/>
</dbReference>
<reference evidence="2 3" key="1">
    <citation type="submission" date="2020-11" db="EMBL/GenBank/DDBJ databases">
        <authorList>
            <person name="Peeters C."/>
        </authorList>
    </citation>
    <scope>NUCLEOTIDE SEQUENCE [LARGE SCALE GENOMIC DNA]</scope>
    <source>
        <strain evidence="2 3">LMG 7974</strain>
    </source>
</reference>